<dbReference type="OMA" id="MENDASA"/>
<protein>
    <submittedName>
        <fullName evidence="1">Uncharacterized protein</fullName>
    </submittedName>
</protein>
<dbReference type="EMBL" id="CVMT01000001">
    <property type="protein sequence ID" value="CRG84524.1"/>
    <property type="molecule type" value="Genomic_DNA"/>
</dbReference>
<dbReference type="InterPro" id="IPR011990">
    <property type="entry name" value="TPR-like_helical_dom_sf"/>
</dbReference>
<dbReference type="STRING" id="28573.A0A0U1LNR6"/>
<accession>A0A0U1LNR6</accession>
<dbReference type="OrthoDB" id="438641at2759"/>
<dbReference type="PANTHER" id="PTHR47643:SF2">
    <property type="entry name" value="TPR DOMAIN PROTEIN (AFU_ORTHOLOGUE AFUA_5G12710)"/>
    <property type="match status" value="1"/>
</dbReference>
<evidence type="ECO:0000313" key="1">
    <source>
        <dbReference type="EMBL" id="CRG84524.1"/>
    </source>
</evidence>
<organism evidence="1 2">
    <name type="scientific">Talaromyces islandicus</name>
    <name type="common">Penicillium islandicum</name>
    <dbReference type="NCBI Taxonomy" id="28573"/>
    <lineage>
        <taxon>Eukaryota</taxon>
        <taxon>Fungi</taxon>
        <taxon>Dikarya</taxon>
        <taxon>Ascomycota</taxon>
        <taxon>Pezizomycotina</taxon>
        <taxon>Eurotiomycetes</taxon>
        <taxon>Eurotiomycetidae</taxon>
        <taxon>Eurotiales</taxon>
        <taxon>Trichocomaceae</taxon>
        <taxon>Talaromyces</taxon>
        <taxon>Talaromyces sect. Islandici</taxon>
    </lineage>
</organism>
<gene>
    <name evidence="1" type="ORF">PISL3812_01801</name>
</gene>
<evidence type="ECO:0000313" key="2">
    <source>
        <dbReference type="Proteomes" id="UP000054383"/>
    </source>
</evidence>
<dbReference type="Proteomes" id="UP000054383">
    <property type="component" value="Unassembled WGS sequence"/>
</dbReference>
<sequence length="449" mass="51416">MDVNDMSVALNSIQDMMMARNEMGFAAHAESDQLLTWTKSRNELLERHQTTRTNTMKSDLQLRSAFVPPAYPPCTFPFKDLTKITLKDLRLQTHHRGLFLIVRCIAPPAQFISVMSIVEDEHGDAIMLTLRHQDISRSQDEILRKGMILAVKEPYPRRMSDGPHGVIVDHVFNYKYLSMKDNLMPGRWQERLPESQDNANSWNTTGKDLAEKEIYTEGLSCRPTEEELRALKLNRSKAYLMTGQLESALHDIESVEKRSKPEHSLLLEKARILYKMQKFREYCDTPKLLAVEDPNNKELKNKLQRGIDRLIEQETGKYPFNKLHDEATKFRPPVLDHATYIGPVAVKSAGHRGRGLFTTKEVKAGDLLLCEKAFGHVFIDELDPNSRKTFLINSQERSVMMGTQVELNTVMIQNLHKRPSSIPVITELHHGSYKPVDASFVNDAPVIDR</sequence>
<dbReference type="AlphaFoldDB" id="A0A0U1LNR6"/>
<dbReference type="InterPro" id="IPR053209">
    <property type="entry name" value="Gramillin-biosynth_MTr"/>
</dbReference>
<reference evidence="1 2" key="1">
    <citation type="submission" date="2015-04" db="EMBL/GenBank/DDBJ databases">
        <authorList>
            <person name="Syromyatnikov M.Y."/>
            <person name="Popov V.N."/>
        </authorList>
    </citation>
    <scope>NUCLEOTIDE SEQUENCE [LARGE SCALE GENOMIC DNA]</scope>
    <source>
        <strain evidence="1">WF-38-12</strain>
    </source>
</reference>
<proteinExistence type="predicted"/>
<dbReference type="PANTHER" id="PTHR47643">
    <property type="entry name" value="TPR DOMAIN PROTEIN (AFU_ORTHOLOGUE AFUA_5G12710)"/>
    <property type="match status" value="1"/>
</dbReference>
<name>A0A0U1LNR6_TALIS</name>
<keyword evidence="2" id="KW-1185">Reference proteome</keyword>
<dbReference type="Gene3D" id="1.25.40.10">
    <property type="entry name" value="Tetratricopeptide repeat domain"/>
    <property type="match status" value="1"/>
</dbReference>
<dbReference type="SUPFAM" id="SSF48452">
    <property type="entry name" value="TPR-like"/>
    <property type="match status" value="1"/>
</dbReference>